<evidence type="ECO:0000313" key="5">
    <source>
        <dbReference type="Proteomes" id="UP000649617"/>
    </source>
</evidence>
<feature type="coiled-coil region" evidence="2">
    <location>
        <begin position="197"/>
        <end position="249"/>
    </location>
</feature>
<dbReference type="GO" id="GO:0005509">
    <property type="term" value="F:calcium ion binding"/>
    <property type="evidence" value="ECO:0007669"/>
    <property type="project" value="InterPro"/>
</dbReference>
<dbReference type="InterPro" id="IPR002048">
    <property type="entry name" value="EF_hand_dom"/>
</dbReference>
<dbReference type="PANTHER" id="PTHR35128:SF1">
    <property type="entry name" value="SECRETION-REGULATING GUANINE NUCLEOTIDE EXCHANGE FACTOR"/>
    <property type="match status" value="1"/>
</dbReference>
<gene>
    <name evidence="4" type="ORF">SPIL2461_LOCUS10663</name>
</gene>
<dbReference type="EMBL" id="CAJNIZ010020113">
    <property type="protein sequence ID" value="CAE7436643.1"/>
    <property type="molecule type" value="Genomic_DNA"/>
</dbReference>
<sequence>MDVLIYFWDDRDGASFSGWWFGPAVGGDQVWAYSPDKSVVPPSSQWRVPYDGPIDPTFNVQAVGSQEQQAYQQLAQQNQQYQQQAVQQAYPHQEQQAYQQLAQQNQQYQQQAVQQAYPHQAGYQQNLGQNDWQDAQRRQQEEQNAVQIVRQAIHRVRTTGPEALDQACAEMQDVLNKMGNECGGMWQRLQQEVFQATQMAAERKEMYRQQREEEEKRMKEREAVTAQLLQDLSQLVTTAEGSISELKEKLQPVMDTNNLDLAEIDKSTTGFDEVKGKAKASCRACSDFLLSKRFAMEEARSVVAETREQLVQLQRKIHGAFVSMAQCVKGLEAKIDGAHRKEKAMKFVEKREELFRKYDADNDGALSAQEIAAFARGEYSFEVPTQVIEKLVNVYGGDKRGVEKKHLVRVRQAVGVAREEVCSSEEEKGRGDWFQKPEEVAFLQAALARRIAIVAYSNPMHSGNFCWPSADGSHFEQVSAMIIHGTREILQAETQILLSLVFVGVTAFLSVVSPTSFVRSAKITNPPRSDFPPVGLVHMPRDVTFASKVAVHELLHTLEPLGITAKAWLVGPRKLIVSDILKSLQRVHLDVQESAISKFLEALTDLGLVEAGEVVEDPRRFPWQRAFKIFQDMRSPVSANHGRRSVEELLNRAWAQHEFAVADIADEVLDWLQHVGDARPANGRADL</sequence>
<evidence type="ECO:0000256" key="2">
    <source>
        <dbReference type="SAM" id="Coils"/>
    </source>
</evidence>
<organism evidence="4 5">
    <name type="scientific">Symbiodinium pilosum</name>
    <name type="common">Dinoflagellate</name>
    <dbReference type="NCBI Taxonomy" id="2952"/>
    <lineage>
        <taxon>Eukaryota</taxon>
        <taxon>Sar</taxon>
        <taxon>Alveolata</taxon>
        <taxon>Dinophyceae</taxon>
        <taxon>Suessiales</taxon>
        <taxon>Symbiodiniaceae</taxon>
        <taxon>Symbiodinium</taxon>
    </lineage>
</organism>
<dbReference type="PROSITE" id="PS50222">
    <property type="entry name" value="EF_HAND_2"/>
    <property type="match status" value="1"/>
</dbReference>
<dbReference type="PANTHER" id="PTHR35128">
    <property type="entry name" value="SECRETION-REGULATING GUANINE NUCLEOTIDE EXCHANGE FACTOR"/>
    <property type="match status" value="1"/>
</dbReference>
<dbReference type="SUPFAM" id="SSF47473">
    <property type="entry name" value="EF-hand"/>
    <property type="match status" value="1"/>
</dbReference>
<dbReference type="Proteomes" id="UP000649617">
    <property type="component" value="Unassembled WGS sequence"/>
</dbReference>
<reference evidence="4" key="1">
    <citation type="submission" date="2021-02" db="EMBL/GenBank/DDBJ databases">
        <authorList>
            <person name="Dougan E. K."/>
            <person name="Rhodes N."/>
            <person name="Thang M."/>
            <person name="Chan C."/>
        </authorList>
    </citation>
    <scope>NUCLEOTIDE SEQUENCE</scope>
</reference>
<evidence type="ECO:0000256" key="1">
    <source>
        <dbReference type="ARBA" id="ARBA00022837"/>
    </source>
</evidence>
<keyword evidence="5" id="KW-1185">Reference proteome</keyword>
<comment type="caution">
    <text evidence="4">The sequence shown here is derived from an EMBL/GenBank/DDBJ whole genome shotgun (WGS) entry which is preliminary data.</text>
</comment>
<name>A0A812RFD2_SYMPI</name>
<keyword evidence="2" id="KW-0175">Coiled coil</keyword>
<dbReference type="InterPro" id="IPR018247">
    <property type="entry name" value="EF_Hand_1_Ca_BS"/>
</dbReference>
<accession>A0A812RFD2</accession>
<evidence type="ECO:0000313" key="4">
    <source>
        <dbReference type="EMBL" id="CAE7436643.1"/>
    </source>
</evidence>
<proteinExistence type="predicted"/>
<dbReference type="InterPro" id="IPR011992">
    <property type="entry name" value="EF-hand-dom_pair"/>
</dbReference>
<dbReference type="Gene3D" id="1.10.238.10">
    <property type="entry name" value="EF-hand"/>
    <property type="match status" value="1"/>
</dbReference>
<protein>
    <recommendedName>
        <fullName evidence="3">EF-hand domain-containing protein</fullName>
    </recommendedName>
</protein>
<dbReference type="AlphaFoldDB" id="A0A812RFD2"/>
<evidence type="ECO:0000259" key="3">
    <source>
        <dbReference type="PROSITE" id="PS50222"/>
    </source>
</evidence>
<dbReference type="OrthoDB" id="442072at2759"/>
<dbReference type="PROSITE" id="PS00018">
    <property type="entry name" value="EF_HAND_1"/>
    <property type="match status" value="1"/>
</dbReference>
<feature type="domain" description="EF-hand" evidence="3">
    <location>
        <begin position="346"/>
        <end position="381"/>
    </location>
</feature>
<keyword evidence="1" id="KW-0106">Calcium</keyword>